<proteinExistence type="predicted"/>
<sequence length="103" mass="11543">MKSTVATAVMSDVPIVAEAALAMEEKLKVYHDLVVCDESAVAYVLDPRLKRFAGLDAATQVTLDVHQMMRTNCTYRARMEEFDRSPLQMDTNQFACGLNSYFS</sequence>
<accession>A0A0P1AKF4</accession>
<evidence type="ECO:0000313" key="2">
    <source>
        <dbReference type="Proteomes" id="UP000054928"/>
    </source>
</evidence>
<protein>
    <submittedName>
        <fullName evidence="1">Uncharacterized protein</fullName>
    </submittedName>
</protein>
<organism evidence="1 2">
    <name type="scientific">Plasmopara halstedii</name>
    <name type="common">Downy mildew of sunflower</name>
    <dbReference type="NCBI Taxonomy" id="4781"/>
    <lineage>
        <taxon>Eukaryota</taxon>
        <taxon>Sar</taxon>
        <taxon>Stramenopiles</taxon>
        <taxon>Oomycota</taxon>
        <taxon>Peronosporomycetes</taxon>
        <taxon>Peronosporales</taxon>
        <taxon>Peronosporaceae</taxon>
        <taxon>Plasmopara</taxon>
    </lineage>
</organism>
<dbReference type="GeneID" id="36406360"/>
<dbReference type="RefSeq" id="XP_024577509.1">
    <property type="nucleotide sequence ID" value="XM_024726876.1"/>
</dbReference>
<evidence type="ECO:0000313" key="1">
    <source>
        <dbReference type="EMBL" id="CEG41140.1"/>
    </source>
</evidence>
<dbReference type="EMBL" id="CCYD01000524">
    <property type="protein sequence ID" value="CEG41140.1"/>
    <property type="molecule type" value="Genomic_DNA"/>
</dbReference>
<dbReference type="AlphaFoldDB" id="A0A0P1AKF4"/>
<reference evidence="2" key="1">
    <citation type="submission" date="2014-09" db="EMBL/GenBank/DDBJ databases">
        <authorList>
            <person name="Sharma Rahul"/>
            <person name="Thines Marco"/>
        </authorList>
    </citation>
    <scope>NUCLEOTIDE SEQUENCE [LARGE SCALE GENOMIC DNA]</scope>
</reference>
<name>A0A0P1AKF4_PLAHL</name>
<dbReference type="Proteomes" id="UP000054928">
    <property type="component" value="Unassembled WGS sequence"/>
</dbReference>
<keyword evidence="2" id="KW-1185">Reference proteome</keyword>